<keyword evidence="1" id="KW-0645">Protease</keyword>
<keyword evidence="2" id="KW-0479">Metal-binding</keyword>
<dbReference type="EMBL" id="JACGWS010000010">
    <property type="protein sequence ID" value="MBC8756265.1"/>
    <property type="molecule type" value="Genomic_DNA"/>
</dbReference>
<dbReference type="InterPro" id="IPR051458">
    <property type="entry name" value="Cyt/Met_Dipeptidase"/>
</dbReference>
<gene>
    <name evidence="6" type="ORF">H2O64_16445</name>
</gene>
<dbReference type="Gene3D" id="3.30.70.360">
    <property type="match status" value="1"/>
</dbReference>
<evidence type="ECO:0000259" key="5">
    <source>
        <dbReference type="Pfam" id="PF07687"/>
    </source>
</evidence>
<feature type="chain" id="PRO_5045556498" evidence="4">
    <location>
        <begin position="23"/>
        <end position="504"/>
    </location>
</feature>
<dbReference type="InterPro" id="IPR002933">
    <property type="entry name" value="Peptidase_M20"/>
</dbReference>
<evidence type="ECO:0000256" key="3">
    <source>
        <dbReference type="ARBA" id="ARBA00022801"/>
    </source>
</evidence>
<keyword evidence="3" id="KW-0378">Hydrolase</keyword>
<evidence type="ECO:0000256" key="1">
    <source>
        <dbReference type="ARBA" id="ARBA00022670"/>
    </source>
</evidence>
<evidence type="ECO:0000313" key="6">
    <source>
        <dbReference type="EMBL" id="MBC8756265.1"/>
    </source>
</evidence>
<reference evidence="6 7" key="1">
    <citation type="submission" date="2020-07" db="EMBL/GenBank/DDBJ databases">
        <title>Description of Kordia aestuariivivens sp. nov., isolated from a tidal flat.</title>
        <authorList>
            <person name="Park S."/>
            <person name="Yoon J.-H."/>
        </authorList>
    </citation>
    <scope>NUCLEOTIDE SEQUENCE [LARGE SCALE GENOMIC DNA]</scope>
    <source>
        <strain evidence="6 7">YSTF-M3</strain>
    </source>
</reference>
<dbReference type="Pfam" id="PF07687">
    <property type="entry name" value="M20_dimer"/>
    <property type="match status" value="1"/>
</dbReference>
<evidence type="ECO:0000256" key="4">
    <source>
        <dbReference type="SAM" id="SignalP"/>
    </source>
</evidence>
<feature type="domain" description="Peptidase M20 dimerisation" evidence="5">
    <location>
        <begin position="236"/>
        <end position="386"/>
    </location>
</feature>
<organism evidence="6 7">
    <name type="scientific">Kordia aestuariivivens</name>
    <dbReference type="NCBI Taxonomy" id="2759037"/>
    <lineage>
        <taxon>Bacteria</taxon>
        <taxon>Pseudomonadati</taxon>
        <taxon>Bacteroidota</taxon>
        <taxon>Flavobacteriia</taxon>
        <taxon>Flavobacteriales</taxon>
        <taxon>Flavobacteriaceae</taxon>
        <taxon>Kordia</taxon>
    </lineage>
</organism>
<keyword evidence="4" id="KW-0732">Signal</keyword>
<dbReference type="Gene3D" id="3.40.630.10">
    <property type="entry name" value="Zn peptidases"/>
    <property type="match status" value="1"/>
</dbReference>
<dbReference type="Proteomes" id="UP000619238">
    <property type="component" value="Unassembled WGS sequence"/>
</dbReference>
<dbReference type="InterPro" id="IPR011650">
    <property type="entry name" value="Peptidase_M20_dimer"/>
</dbReference>
<proteinExistence type="predicted"/>
<dbReference type="RefSeq" id="WP_187563305.1">
    <property type="nucleotide sequence ID" value="NZ_JACGWS010000010.1"/>
</dbReference>
<evidence type="ECO:0000256" key="2">
    <source>
        <dbReference type="ARBA" id="ARBA00022723"/>
    </source>
</evidence>
<name>A0ABR7QCH3_9FLAO</name>
<sequence length="504" mass="56969">MKKIQLYTITVILCLFSIATHAQINWDTKIQDKLPDILKKHRELVSIPNVASDEENMMKNVDWVTTEFEKLNFNVSILKTSTLPVFLAEKEVDPKAKTILFYLHLDGQAVNPAKWNQKDPFRPVLKEQDAEGNWQIINWSRIKTHINPDWRVFGRAAADDKAPIIMMLSALELLQKQQQKLSYNIKIILDLQEETRSEGFLSTLETYKKRYAADYLIIMDGPAHPTNKPTLTFGCRGVATCNISIYGAKLPQHSGHYGNYAPNPVFRMSHLLASMKDDTGKVVIDNFYDGIELDAETQKLLAQVPDDNEVIRTGLGIAKADNVGKNYQESLQYPSLNVRHIETSWKGPGLKTIIPEIITAYIDVRLVRETDGATQLEKIKKHIEAQGYLVLDRDPTDAERLKHPKIAKLTMNPGINAFRTDINSLIGTTLRETLENEFDEKPILIRTMGGTVPITPAIQVLNIPAIIVPMVNMDNNQHNPNENIRIGNISQGIKMCLAILSMKL</sequence>
<dbReference type="PANTHER" id="PTHR43270:SF8">
    <property type="entry name" value="DI- AND TRIPEPTIDASE DUG2-RELATED"/>
    <property type="match status" value="1"/>
</dbReference>
<evidence type="ECO:0000313" key="7">
    <source>
        <dbReference type="Proteomes" id="UP000619238"/>
    </source>
</evidence>
<dbReference type="PANTHER" id="PTHR43270">
    <property type="entry name" value="BETA-ALA-HIS DIPEPTIDASE"/>
    <property type="match status" value="1"/>
</dbReference>
<protein>
    <submittedName>
        <fullName evidence="6">M20/M25/M40 family metallo-hydrolase</fullName>
    </submittedName>
</protein>
<accession>A0ABR7QCH3</accession>
<dbReference type="Pfam" id="PF01546">
    <property type="entry name" value="Peptidase_M20"/>
    <property type="match status" value="1"/>
</dbReference>
<dbReference type="SUPFAM" id="SSF53187">
    <property type="entry name" value="Zn-dependent exopeptidases"/>
    <property type="match status" value="1"/>
</dbReference>
<comment type="caution">
    <text evidence="6">The sequence shown here is derived from an EMBL/GenBank/DDBJ whole genome shotgun (WGS) entry which is preliminary data.</text>
</comment>
<keyword evidence="7" id="KW-1185">Reference proteome</keyword>
<feature type="signal peptide" evidence="4">
    <location>
        <begin position="1"/>
        <end position="22"/>
    </location>
</feature>